<proteinExistence type="inferred from homology"/>
<sequence>MGPPVINVRNLWFSFDGQPVLKDVTFEVNEGEFLALIGPNGGGKTTLLKLLL</sequence>
<keyword evidence="2" id="KW-0813">Transport</keyword>
<dbReference type="PANTHER" id="PTHR42734:SF17">
    <property type="entry name" value="METAL TRANSPORT SYSTEM ATP-BINDING PROTEIN TM_0124-RELATED"/>
    <property type="match status" value="1"/>
</dbReference>
<dbReference type="Pfam" id="PF00005">
    <property type="entry name" value="ABC_tran"/>
    <property type="match status" value="1"/>
</dbReference>
<dbReference type="Gene3D" id="3.40.50.300">
    <property type="entry name" value="P-loop containing nucleotide triphosphate hydrolases"/>
    <property type="match status" value="1"/>
</dbReference>
<feature type="domain" description="ABC transporter" evidence="3">
    <location>
        <begin position="21"/>
        <end position="51"/>
    </location>
</feature>
<dbReference type="GO" id="GO:0005524">
    <property type="term" value="F:ATP binding"/>
    <property type="evidence" value="ECO:0007669"/>
    <property type="project" value="InterPro"/>
</dbReference>
<gene>
    <name evidence="4" type="ORF">LCGC14_2343660</name>
</gene>
<dbReference type="SUPFAM" id="SSF52540">
    <property type="entry name" value="P-loop containing nucleoside triphosphate hydrolases"/>
    <property type="match status" value="1"/>
</dbReference>
<dbReference type="InterPro" id="IPR003439">
    <property type="entry name" value="ABC_transporter-like_ATP-bd"/>
</dbReference>
<evidence type="ECO:0000259" key="3">
    <source>
        <dbReference type="Pfam" id="PF00005"/>
    </source>
</evidence>
<name>A0A0F9CYV3_9ZZZZ</name>
<dbReference type="InterPro" id="IPR050153">
    <property type="entry name" value="Metal_Ion_Import_ABC"/>
</dbReference>
<organism evidence="4">
    <name type="scientific">marine sediment metagenome</name>
    <dbReference type="NCBI Taxonomy" id="412755"/>
    <lineage>
        <taxon>unclassified sequences</taxon>
        <taxon>metagenomes</taxon>
        <taxon>ecological metagenomes</taxon>
    </lineage>
</organism>
<dbReference type="EMBL" id="LAZR01033959">
    <property type="protein sequence ID" value="KKL46626.1"/>
    <property type="molecule type" value="Genomic_DNA"/>
</dbReference>
<reference evidence="4" key="1">
    <citation type="journal article" date="2015" name="Nature">
        <title>Complex archaea that bridge the gap between prokaryotes and eukaryotes.</title>
        <authorList>
            <person name="Spang A."/>
            <person name="Saw J.H."/>
            <person name="Jorgensen S.L."/>
            <person name="Zaremba-Niedzwiedzka K."/>
            <person name="Martijn J."/>
            <person name="Lind A.E."/>
            <person name="van Eijk R."/>
            <person name="Schleper C."/>
            <person name="Guy L."/>
            <person name="Ettema T.J."/>
        </authorList>
    </citation>
    <scope>NUCLEOTIDE SEQUENCE</scope>
</reference>
<evidence type="ECO:0000256" key="2">
    <source>
        <dbReference type="ARBA" id="ARBA00022448"/>
    </source>
</evidence>
<dbReference type="AlphaFoldDB" id="A0A0F9CYV3"/>
<evidence type="ECO:0000313" key="4">
    <source>
        <dbReference type="EMBL" id="KKL46626.1"/>
    </source>
</evidence>
<comment type="similarity">
    <text evidence="1">Belongs to the ABC transporter superfamily.</text>
</comment>
<dbReference type="GO" id="GO:0016887">
    <property type="term" value="F:ATP hydrolysis activity"/>
    <property type="evidence" value="ECO:0007669"/>
    <property type="project" value="InterPro"/>
</dbReference>
<dbReference type="PANTHER" id="PTHR42734">
    <property type="entry name" value="METAL TRANSPORT SYSTEM ATP-BINDING PROTEIN TM_0124-RELATED"/>
    <property type="match status" value="1"/>
</dbReference>
<protein>
    <recommendedName>
        <fullName evidence="3">ABC transporter domain-containing protein</fullName>
    </recommendedName>
</protein>
<feature type="non-terminal residue" evidence="4">
    <location>
        <position position="52"/>
    </location>
</feature>
<comment type="caution">
    <text evidence="4">The sequence shown here is derived from an EMBL/GenBank/DDBJ whole genome shotgun (WGS) entry which is preliminary data.</text>
</comment>
<dbReference type="InterPro" id="IPR027417">
    <property type="entry name" value="P-loop_NTPase"/>
</dbReference>
<accession>A0A0F9CYV3</accession>
<evidence type="ECO:0000256" key="1">
    <source>
        <dbReference type="ARBA" id="ARBA00005417"/>
    </source>
</evidence>